<name>A0ABN9DBK1_9NEOB</name>
<protein>
    <recommendedName>
        <fullName evidence="3">Secreted protein</fullName>
    </recommendedName>
</protein>
<dbReference type="Proteomes" id="UP001162483">
    <property type="component" value="Unassembled WGS sequence"/>
</dbReference>
<accession>A0ABN9DBK1</accession>
<evidence type="ECO:0000313" key="1">
    <source>
        <dbReference type="EMBL" id="CAI9568576.1"/>
    </source>
</evidence>
<keyword evidence="2" id="KW-1185">Reference proteome</keyword>
<evidence type="ECO:0008006" key="3">
    <source>
        <dbReference type="Google" id="ProtNLM"/>
    </source>
</evidence>
<proteinExistence type="predicted"/>
<comment type="caution">
    <text evidence="1">The sequence shown here is derived from an EMBL/GenBank/DDBJ whole genome shotgun (WGS) entry which is preliminary data.</text>
</comment>
<sequence>MFFLCFPSTHHCLQSFTGSCVYSCFFERRKRAFSSRFYQCFKRKMLLNAANRVNRRLQLKIFF</sequence>
<organism evidence="1 2">
    <name type="scientific">Staurois parvus</name>
    <dbReference type="NCBI Taxonomy" id="386267"/>
    <lineage>
        <taxon>Eukaryota</taxon>
        <taxon>Metazoa</taxon>
        <taxon>Chordata</taxon>
        <taxon>Craniata</taxon>
        <taxon>Vertebrata</taxon>
        <taxon>Euteleostomi</taxon>
        <taxon>Amphibia</taxon>
        <taxon>Batrachia</taxon>
        <taxon>Anura</taxon>
        <taxon>Neobatrachia</taxon>
        <taxon>Ranoidea</taxon>
        <taxon>Ranidae</taxon>
        <taxon>Staurois</taxon>
    </lineage>
</organism>
<reference evidence="1" key="1">
    <citation type="submission" date="2023-05" db="EMBL/GenBank/DDBJ databases">
        <authorList>
            <person name="Stuckert A."/>
        </authorList>
    </citation>
    <scope>NUCLEOTIDE SEQUENCE</scope>
</reference>
<dbReference type="EMBL" id="CATNWA010014181">
    <property type="protein sequence ID" value="CAI9568576.1"/>
    <property type="molecule type" value="Genomic_DNA"/>
</dbReference>
<gene>
    <name evidence="1" type="ORF">SPARVUS_LOCUS6764628</name>
</gene>
<evidence type="ECO:0000313" key="2">
    <source>
        <dbReference type="Proteomes" id="UP001162483"/>
    </source>
</evidence>